<feature type="region of interest" description="Disordered" evidence="1">
    <location>
        <begin position="150"/>
        <end position="172"/>
    </location>
</feature>
<dbReference type="GO" id="GO:0005524">
    <property type="term" value="F:ATP binding"/>
    <property type="evidence" value="ECO:0007669"/>
    <property type="project" value="UniProtKB-KW"/>
</dbReference>
<dbReference type="InterPro" id="IPR036890">
    <property type="entry name" value="HATPase_C_sf"/>
</dbReference>
<dbReference type="AlphaFoldDB" id="A0AAE4QX17"/>
<proteinExistence type="predicted"/>
<dbReference type="CDD" id="cd16936">
    <property type="entry name" value="HATPase_RsbW-like"/>
    <property type="match status" value="1"/>
</dbReference>
<evidence type="ECO:0000256" key="1">
    <source>
        <dbReference type="SAM" id="MobiDB-lite"/>
    </source>
</evidence>
<evidence type="ECO:0000313" key="4">
    <source>
        <dbReference type="Proteomes" id="UP001185873"/>
    </source>
</evidence>
<evidence type="ECO:0000259" key="2">
    <source>
        <dbReference type="Pfam" id="PF13581"/>
    </source>
</evidence>
<dbReference type="Gene3D" id="3.30.565.10">
    <property type="entry name" value="Histidine kinase-like ATPase, C-terminal domain"/>
    <property type="match status" value="1"/>
</dbReference>
<keyword evidence="3" id="KW-0808">Transferase</keyword>
<comment type="caution">
    <text evidence="3">The sequence shown here is derived from an EMBL/GenBank/DDBJ whole genome shotgun (WGS) entry which is preliminary data.</text>
</comment>
<reference evidence="3" key="1">
    <citation type="submission" date="2023-10" db="EMBL/GenBank/DDBJ databases">
        <title>Development of a sustainable strategy for remediation of hydrocarbon-contaminated territories based on the waste exchange concept.</title>
        <authorList>
            <person name="Krivoruchko A."/>
        </authorList>
    </citation>
    <scope>NUCLEOTIDE SEQUENCE</scope>
    <source>
        <strain evidence="3">IEGM 1175</strain>
    </source>
</reference>
<dbReference type="InterPro" id="IPR003594">
    <property type="entry name" value="HATPase_dom"/>
</dbReference>
<protein>
    <submittedName>
        <fullName evidence="3">ATP-binding protein</fullName>
        <ecNumber evidence="3">2.7.13.3</ecNumber>
    </submittedName>
</protein>
<sequence>MPAEGSSSAGGPSTDRRWELTAVTDEGTLDRILDLVGEMSAAEEIDEDARMQFEVAVAEIAANIIEHAGGGEQVTLSLELLLSPDRLEALFTDNGTPARVDLRSVEMPDALAERGRGLAIALSALDELAYRRRLGSNMWHLVCYRGGGDAENDSAENDSADNDDDEVSDPDR</sequence>
<dbReference type="GO" id="GO:0004673">
    <property type="term" value="F:protein histidine kinase activity"/>
    <property type="evidence" value="ECO:0007669"/>
    <property type="project" value="UniProtKB-EC"/>
</dbReference>
<feature type="domain" description="Histidine kinase/HSP90-like ATPase" evidence="2">
    <location>
        <begin position="28"/>
        <end position="135"/>
    </location>
</feature>
<dbReference type="EC" id="2.7.13.3" evidence="3"/>
<dbReference type="Pfam" id="PF13581">
    <property type="entry name" value="HATPase_c_2"/>
    <property type="match status" value="1"/>
</dbReference>
<dbReference type="RefSeq" id="WP_317469085.1">
    <property type="nucleotide sequence ID" value="NZ_JAWLKJ010000001.1"/>
</dbReference>
<dbReference type="Proteomes" id="UP001185873">
    <property type="component" value="Unassembled WGS sequence"/>
</dbReference>
<name>A0AAE4QX17_9ACTN</name>
<accession>A0AAE4QX17</accession>
<keyword evidence="3" id="KW-0067">ATP-binding</keyword>
<gene>
    <name evidence="3" type="ORF">R3P82_06260</name>
</gene>
<evidence type="ECO:0000313" key="3">
    <source>
        <dbReference type="EMBL" id="MDV6298713.1"/>
    </source>
</evidence>
<dbReference type="EMBL" id="JAWLKJ010000001">
    <property type="protein sequence ID" value="MDV6298713.1"/>
    <property type="molecule type" value="Genomic_DNA"/>
</dbReference>
<organism evidence="3 4">
    <name type="scientific">Dietzia maris</name>
    <dbReference type="NCBI Taxonomy" id="37915"/>
    <lineage>
        <taxon>Bacteria</taxon>
        <taxon>Bacillati</taxon>
        <taxon>Actinomycetota</taxon>
        <taxon>Actinomycetes</taxon>
        <taxon>Mycobacteriales</taxon>
        <taxon>Dietziaceae</taxon>
        <taxon>Dietzia</taxon>
    </lineage>
</organism>
<keyword evidence="3" id="KW-0547">Nucleotide-binding</keyword>